<comment type="caution">
    <text evidence="1">The sequence shown here is derived from an EMBL/GenBank/DDBJ whole genome shotgun (WGS) entry which is preliminary data.</text>
</comment>
<reference evidence="1 2" key="1">
    <citation type="submission" date="2019-03" db="EMBL/GenBank/DDBJ databases">
        <title>Genomic analyses of the natural microbiome of Caenorhabditis elegans.</title>
        <authorList>
            <person name="Samuel B."/>
        </authorList>
    </citation>
    <scope>NUCLEOTIDE SEQUENCE [LARGE SCALE GENOMIC DNA]</scope>
    <source>
        <strain evidence="1 2">JUb89</strain>
    </source>
</reference>
<dbReference type="Proteomes" id="UP000294963">
    <property type="component" value="Unassembled WGS sequence"/>
</dbReference>
<proteinExistence type="predicted"/>
<dbReference type="EMBL" id="SLVJ01000030">
    <property type="protein sequence ID" value="TCM60895.1"/>
    <property type="molecule type" value="Genomic_DNA"/>
</dbReference>
<gene>
    <name evidence="1" type="ORF">EC844_13015</name>
</gene>
<name>A0A4R1XHB8_ACICA</name>
<keyword evidence="2" id="KW-1185">Reference proteome</keyword>
<evidence type="ECO:0000313" key="1">
    <source>
        <dbReference type="EMBL" id="TCM60895.1"/>
    </source>
</evidence>
<dbReference type="AlphaFoldDB" id="A0A4R1XHB8"/>
<evidence type="ECO:0000313" key="2">
    <source>
        <dbReference type="Proteomes" id="UP000294963"/>
    </source>
</evidence>
<dbReference type="OrthoDB" id="6686920at2"/>
<protein>
    <submittedName>
        <fullName evidence="1">Uncharacterized protein</fullName>
    </submittedName>
</protein>
<sequence>MGHEILQSVGSIVYSKTHKGSSTLLKHPKKGTLYLRSGEIGYMKYTKNNKFDLPDFYGRVIAHENDVGSLIWIEGIKL</sequence>
<organism evidence="1 2">
    <name type="scientific">Acinetobacter calcoaceticus</name>
    <dbReference type="NCBI Taxonomy" id="471"/>
    <lineage>
        <taxon>Bacteria</taxon>
        <taxon>Pseudomonadati</taxon>
        <taxon>Pseudomonadota</taxon>
        <taxon>Gammaproteobacteria</taxon>
        <taxon>Moraxellales</taxon>
        <taxon>Moraxellaceae</taxon>
        <taxon>Acinetobacter</taxon>
        <taxon>Acinetobacter calcoaceticus/baumannii complex</taxon>
    </lineage>
</organism>
<accession>A0A4R1XHB8</accession>